<dbReference type="InterPro" id="IPR011611">
    <property type="entry name" value="PfkB_dom"/>
</dbReference>
<accession>A0A0A1MBK6</accession>
<dbReference type="GO" id="GO:0005829">
    <property type="term" value="C:cytosol"/>
    <property type="evidence" value="ECO:0007669"/>
    <property type="project" value="TreeGrafter"/>
</dbReference>
<sequence length="304" mass="33742">MSILCIGQAVYDITFPIDKPIVENQKYRIPERIECMGGPAANAAYLCALWGSKTSLISRIGNDLFGKKILEQLENTGVDTTSLKVDDQLATSISSIIVNQENGHRTILNTPLPLENYEPDWSVHSPDVILMDGYEKACALQAFQKYPKAITLMDAGTFKPELLDIIEAVDYLVCSKDFAYQYSGITIDMSHKETWRDTFSKLEKINPNTIVITLGSDGSIYKKEDTIYHIPAFHADTMDTTGAGDIFHGAFAYCLENHFSLKDTVRIASLTASISVETLGGQLSIPSLESVRNRRDELGLEMDI</sequence>
<dbReference type="Proteomes" id="UP000040453">
    <property type="component" value="Unassembled WGS sequence"/>
</dbReference>
<protein>
    <submittedName>
        <fullName evidence="4">Putative sugar kinase YdjH</fullName>
    </submittedName>
</protein>
<dbReference type="AlphaFoldDB" id="A0A0A1MBK6"/>
<keyword evidence="1" id="KW-0808">Transferase</keyword>
<dbReference type="OrthoDB" id="9775849at2"/>
<gene>
    <name evidence="4" type="primary">ydjH</name>
    <name evidence="4" type="ORF">BN997_00241</name>
</gene>
<evidence type="ECO:0000313" key="5">
    <source>
        <dbReference type="Proteomes" id="UP000040453"/>
    </source>
</evidence>
<dbReference type="PROSITE" id="PS00584">
    <property type="entry name" value="PFKB_KINASES_2"/>
    <property type="match status" value="1"/>
</dbReference>
<dbReference type="Pfam" id="PF00294">
    <property type="entry name" value="PfkB"/>
    <property type="match status" value="1"/>
</dbReference>
<dbReference type="Gene3D" id="3.40.1190.20">
    <property type="match status" value="1"/>
</dbReference>
<evidence type="ECO:0000313" key="4">
    <source>
        <dbReference type="EMBL" id="CEI80438.1"/>
    </source>
</evidence>
<evidence type="ECO:0000259" key="3">
    <source>
        <dbReference type="Pfam" id="PF00294"/>
    </source>
</evidence>
<keyword evidence="5" id="KW-1185">Reference proteome</keyword>
<dbReference type="EMBL" id="CDGG01000001">
    <property type="protein sequence ID" value="CEI80438.1"/>
    <property type="molecule type" value="Genomic_DNA"/>
</dbReference>
<name>A0A0A1MBK6_9BACI</name>
<feature type="domain" description="Carbohydrate kinase PfkB" evidence="3">
    <location>
        <begin position="2"/>
        <end position="287"/>
    </location>
</feature>
<organism evidence="4 5">
    <name type="scientific">Oceanobacillus oncorhynchi</name>
    <dbReference type="NCBI Taxonomy" id="545501"/>
    <lineage>
        <taxon>Bacteria</taxon>
        <taxon>Bacillati</taxon>
        <taxon>Bacillota</taxon>
        <taxon>Bacilli</taxon>
        <taxon>Bacillales</taxon>
        <taxon>Bacillaceae</taxon>
        <taxon>Oceanobacillus</taxon>
    </lineage>
</organism>
<dbReference type="RefSeq" id="WP_042528912.1">
    <property type="nucleotide sequence ID" value="NZ_CAXOIH010000004.1"/>
</dbReference>
<proteinExistence type="predicted"/>
<dbReference type="InterPro" id="IPR029056">
    <property type="entry name" value="Ribokinase-like"/>
</dbReference>
<evidence type="ECO:0000256" key="1">
    <source>
        <dbReference type="ARBA" id="ARBA00022679"/>
    </source>
</evidence>
<dbReference type="GO" id="GO:0016301">
    <property type="term" value="F:kinase activity"/>
    <property type="evidence" value="ECO:0007669"/>
    <property type="project" value="UniProtKB-KW"/>
</dbReference>
<dbReference type="STRING" id="545501.BN997_00241"/>
<reference evidence="4 5" key="1">
    <citation type="submission" date="2014-11" db="EMBL/GenBank/DDBJ databases">
        <authorList>
            <person name="Urmite Genomes Urmite Genomes"/>
        </authorList>
    </citation>
    <scope>NUCLEOTIDE SEQUENCE [LARGE SCALE GENOMIC DNA]</scope>
    <source>
        <strain evidence="4 5">Oc5</strain>
    </source>
</reference>
<keyword evidence="2 4" id="KW-0418">Kinase</keyword>
<dbReference type="InterPro" id="IPR002173">
    <property type="entry name" value="Carboh/pur_kinase_PfkB_CS"/>
</dbReference>
<dbReference type="SUPFAM" id="SSF53613">
    <property type="entry name" value="Ribokinase-like"/>
    <property type="match status" value="1"/>
</dbReference>
<dbReference type="PANTHER" id="PTHR10584:SF157">
    <property type="entry name" value="SULFOFRUCTOSE KINASE"/>
    <property type="match status" value="1"/>
</dbReference>
<evidence type="ECO:0000256" key="2">
    <source>
        <dbReference type="ARBA" id="ARBA00022777"/>
    </source>
</evidence>
<dbReference type="PANTHER" id="PTHR10584">
    <property type="entry name" value="SUGAR KINASE"/>
    <property type="match status" value="1"/>
</dbReference>